<proteinExistence type="predicted"/>
<dbReference type="RefSeq" id="WP_269282896.1">
    <property type="nucleotide sequence ID" value="NZ_JAPVOI010000004.1"/>
</dbReference>
<gene>
    <name evidence="2" type="ORF">O3W52_21110</name>
</gene>
<organism evidence="2 3">
    <name type="scientific">Sinorhizobium psoraleae</name>
    <dbReference type="NCBI Taxonomy" id="520838"/>
    <lineage>
        <taxon>Bacteria</taxon>
        <taxon>Pseudomonadati</taxon>
        <taxon>Pseudomonadota</taxon>
        <taxon>Alphaproteobacteria</taxon>
        <taxon>Hyphomicrobiales</taxon>
        <taxon>Rhizobiaceae</taxon>
        <taxon>Sinorhizobium/Ensifer group</taxon>
        <taxon>Sinorhizobium</taxon>
    </lineage>
</organism>
<dbReference type="EMBL" id="JAPVOI010000004">
    <property type="protein sequence ID" value="MCZ4092476.1"/>
    <property type="molecule type" value="Genomic_DNA"/>
</dbReference>
<dbReference type="SUPFAM" id="SSF46785">
    <property type="entry name" value="Winged helix' DNA-binding domain"/>
    <property type="match status" value="1"/>
</dbReference>
<accession>A0ABT4KMA5</accession>
<comment type="caution">
    <text evidence="2">The sequence shown here is derived from an EMBL/GenBank/DDBJ whole genome shotgun (WGS) entry which is preliminary data.</text>
</comment>
<keyword evidence="3" id="KW-1185">Reference proteome</keyword>
<dbReference type="Pfam" id="PF13545">
    <property type="entry name" value="HTH_Crp_2"/>
    <property type="match status" value="1"/>
</dbReference>
<dbReference type="Gene3D" id="2.60.120.10">
    <property type="entry name" value="Jelly Rolls"/>
    <property type="match status" value="1"/>
</dbReference>
<name>A0ABT4KMA5_9HYPH</name>
<dbReference type="InterPro" id="IPR036390">
    <property type="entry name" value="WH_DNA-bd_sf"/>
</dbReference>
<feature type="domain" description="HTH crp-type" evidence="1">
    <location>
        <begin position="84"/>
        <end position="132"/>
    </location>
</feature>
<evidence type="ECO:0000313" key="3">
    <source>
        <dbReference type="Proteomes" id="UP001079430"/>
    </source>
</evidence>
<dbReference type="InterPro" id="IPR012318">
    <property type="entry name" value="HTH_CRP"/>
</dbReference>
<evidence type="ECO:0000259" key="1">
    <source>
        <dbReference type="SMART" id="SM00419"/>
    </source>
</evidence>
<dbReference type="Proteomes" id="UP001079430">
    <property type="component" value="Unassembled WGS sequence"/>
</dbReference>
<dbReference type="SMART" id="SM00419">
    <property type="entry name" value="HTH_CRP"/>
    <property type="match status" value="1"/>
</dbReference>
<reference evidence="2" key="1">
    <citation type="submission" date="2022-10" db="EMBL/GenBank/DDBJ databases">
        <title>Whole genome sequencing of three plant growth promoting bacteria isolated from Vachellia tortilis subsp. raddiana in Morocco.</title>
        <authorList>
            <person name="Hnini M."/>
            <person name="Zouagui R."/>
            <person name="Zouagui H."/>
            <person name="Chemao Elfihri M.-W."/>
            <person name="Ibrahimi A."/>
            <person name="Sbabou L."/>
            <person name="Aurag J."/>
        </authorList>
    </citation>
    <scope>NUCLEOTIDE SEQUENCE</scope>
    <source>
        <strain evidence="2">LMR678</strain>
    </source>
</reference>
<dbReference type="InterPro" id="IPR014710">
    <property type="entry name" value="RmlC-like_jellyroll"/>
</dbReference>
<protein>
    <submittedName>
        <fullName evidence="2">Crp/Fnr family transcriptional regulator</fullName>
    </submittedName>
</protein>
<sequence>MIAVEAVLGSETAMSRQVVQVPGSSLMIDLRQFRRAQDELPFFSDALLAYSQAVLAQALQSAACNGVHAVQERAARWLLMCHDRSDSATFALTQSSLAEMLGVSRQAVSIVARALQQAELIRYRRGAVTILSRRGLEQASCECYGIIRQHYDERLLPSQQQGRRASAAADS</sequence>
<evidence type="ECO:0000313" key="2">
    <source>
        <dbReference type="EMBL" id="MCZ4092476.1"/>
    </source>
</evidence>